<dbReference type="Gene3D" id="3.90.1170.20">
    <property type="entry name" value="Quinolinate phosphoribosyl transferase, N-terminal domain"/>
    <property type="match status" value="1"/>
</dbReference>
<evidence type="ECO:0000256" key="3">
    <source>
        <dbReference type="ARBA" id="ARBA00022676"/>
    </source>
</evidence>
<gene>
    <name evidence="8" type="ordered locus">MGMSRv2__0178</name>
</gene>
<dbReference type="PIRSF" id="PIRSF006250">
    <property type="entry name" value="NadC_ModD"/>
    <property type="match status" value="1"/>
</dbReference>
<dbReference type="PANTHER" id="PTHR32179:SF4">
    <property type="entry name" value="PYROPHOSPHORYLASE MODD-RELATED"/>
    <property type="match status" value="1"/>
</dbReference>
<sequence>MRLADSVLQSWLSEDAPFGDLTTQSLGIGTAPGHMSFAARNAMVLALAPEAARLLELAGAKVEMLAGDGSHLAAGDIILTATGRAQALLLGWKVAQTLLEMASGMASSAAAIVAAAHAVDSRITVACTRKSFPGTRAVAVKAIIAGGAVPHRLGLSETVLVFAEHLTFTGHRPLSGVVAELKQRCPEKKIVMEVADLDTALSAAQAGVDVLQLEKFTPPQVAEAAHALADWPGTLAAAGGVNAANAADYARAGARVLVTSAPYWAPPKDVAVKIGV</sequence>
<dbReference type="InterPro" id="IPR022412">
    <property type="entry name" value="Quinolinate_PRibosylTrfase_N"/>
</dbReference>
<feature type="domain" description="Quinolinate phosphoribosyl transferase C-terminal" evidence="6">
    <location>
        <begin position="106"/>
        <end position="272"/>
    </location>
</feature>
<feature type="domain" description="Quinolinate phosphoribosyl transferase N-terminal" evidence="7">
    <location>
        <begin position="20"/>
        <end position="103"/>
    </location>
</feature>
<dbReference type="Pfam" id="PF02749">
    <property type="entry name" value="QRPTase_N"/>
    <property type="match status" value="1"/>
</dbReference>
<dbReference type="GO" id="GO:0004514">
    <property type="term" value="F:nicotinate-nucleotide diphosphorylase (carboxylating) activity"/>
    <property type="evidence" value="ECO:0007669"/>
    <property type="project" value="InterPro"/>
</dbReference>
<evidence type="ECO:0000256" key="5">
    <source>
        <dbReference type="PIRNR" id="PIRNR006250"/>
    </source>
</evidence>
<dbReference type="STRING" id="1430440.MGMSRv2__0178"/>
<dbReference type="FunFam" id="3.20.20.70:FF:000030">
    <property type="entry name" value="Nicotinate-nucleotide pyrophosphorylase, carboxylating"/>
    <property type="match status" value="1"/>
</dbReference>
<evidence type="ECO:0000313" key="9">
    <source>
        <dbReference type="Proteomes" id="UP000018922"/>
    </source>
</evidence>
<organism evidence="8 9">
    <name type="scientific">Magnetospirillum gryphiswaldense (strain DSM 6361 / JCM 21280 / NBRC 15271 / MSR-1)</name>
    <dbReference type="NCBI Taxonomy" id="431944"/>
    <lineage>
        <taxon>Bacteria</taxon>
        <taxon>Pseudomonadati</taxon>
        <taxon>Pseudomonadota</taxon>
        <taxon>Alphaproteobacteria</taxon>
        <taxon>Rhodospirillales</taxon>
        <taxon>Rhodospirillaceae</taxon>
        <taxon>Magnetospirillum</taxon>
    </lineage>
</organism>
<dbReference type="NCBIfam" id="TIGR01334">
    <property type="entry name" value="modD"/>
    <property type="match status" value="1"/>
</dbReference>
<dbReference type="InterPro" id="IPR013785">
    <property type="entry name" value="Aldolase_TIM"/>
</dbReference>
<dbReference type="EMBL" id="HG794546">
    <property type="protein sequence ID" value="CDK97393.1"/>
    <property type="molecule type" value="Genomic_DNA"/>
</dbReference>
<dbReference type="GO" id="GO:0009435">
    <property type="term" value="P:NAD+ biosynthetic process"/>
    <property type="evidence" value="ECO:0007669"/>
    <property type="project" value="InterPro"/>
</dbReference>
<proteinExistence type="inferred from homology"/>
<dbReference type="GO" id="GO:0005737">
    <property type="term" value="C:cytoplasm"/>
    <property type="evidence" value="ECO:0007669"/>
    <property type="project" value="TreeGrafter"/>
</dbReference>
<dbReference type="InterPro" id="IPR037128">
    <property type="entry name" value="Quinolinate_PRibosylTase_N_sf"/>
</dbReference>
<dbReference type="InterPro" id="IPR027277">
    <property type="entry name" value="NadC/ModD"/>
</dbReference>
<name>V6EYU4_MAGGM</name>
<dbReference type="HOGENOM" id="CLU_039622_2_1_5"/>
<dbReference type="InterPro" id="IPR006242">
    <property type="entry name" value="ModD"/>
</dbReference>
<dbReference type="KEGG" id="mgy:MGMSRv2__0178"/>
<keyword evidence="3 5" id="KW-0328">Glycosyltransferase</keyword>
<dbReference type="AlphaFoldDB" id="V6EYU4"/>
<comment type="similarity">
    <text evidence="1 5">Belongs to the NadC/ModD family.</text>
</comment>
<evidence type="ECO:0000259" key="6">
    <source>
        <dbReference type="Pfam" id="PF01729"/>
    </source>
</evidence>
<evidence type="ECO:0000259" key="7">
    <source>
        <dbReference type="Pfam" id="PF02749"/>
    </source>
</evidence>
<evidence type="ECO:0000256" key="4">
    <source>
        <dbReference type="ARBA" id="ARBA00022679"/>
    </source>
</evidence>
<evidence type="ECO:0000256" key="2">
    <source>
        <dbReference type="ARBA" id="ARBA00019205"/>
    </source>
</evidence>
<dbReference type="PANTHER" id="PTHR32179">
    <property type="entry name" value="NICOTINATE-NUCLEOTIDE PYROPHOSPHORYLASE [CARBOXYLATING]"/>
    <property type="match status" value="1"/>
</dbReference>
<dbReference type="GO" id="GO:0034213">
    <property type="term" value="P:quinolinate catabolic process"/>
    <property type="evidence" value="ECO:0007669"/>
    <property type="project" value="TreeGrafter"/>
</dbReference>
<protein>
    <recommendedName>
        <fullName evidence="2">Putative pyrophosphorylase ModD</fullName>
    </recommendedName>
</protein>
<dbReference type="SUPFAM" id="SSF51690">
    <property type="entry name" value="Nicotinate/Quinolinate PRTase C-terminal domain-like"/>
    <property type="match status" value="1"/>
</dbReference>
<keyword evidence="9" id="KW-1185">Reference proteome</keyword>
<reference evidence="8 9" key="1">
    <citation type="journal article" date="2014" name="Genome Announc.">
        <title>Complete genome sequence of Magnetospirillum gryphiswaldense MSR-1.</title>
        <authorList>
            <person name="Wang X."/>
            <person name="Wang Q."/>
            <person name="Zhang W."/>
            <person name="Wang Y."/>
            <person name="Li L."/>
            <person name="Wen T."/>
            <person name="Zhang T."/>
            <person name="Zhang Y."/>
            <person name="Xu J."/>
            <person name="Hu J."/>
            <person name="Li S."/>
            <person name="Liu L."/>
            <person name="Liu J."/>
            <person name="Jiang W."/>
            <person name="Tian J."/>
            <person name="Li Y."/>
            <person name="Schuler D."/>
            <person name="Wang L."/>
            <person name="Li J."/>
        </authorList>
    </citation>
    <scope>NUCLEOTIDE SEQUENCE [LARGE SCALE GENOMIC DNA]</scope>
    <source>
        <strain evidence="9">DSM 6361 / JCM 21280 / NBRC 15271 / MSR-1</strain>
    </source>
</reference>
<dbReference type="eggNOG" id="COG0157">
    <property type="taxonomic scope" value="Bacteria"/>
</dbReference>
<evidence type="ECO:0000256" key="1">
    <source>
        <dbReference type="ARBA" id="ARBA00009400"/>
    </source>
</evidence>
<dbReference type="Gene3D" id="3.20.20.70">
    <property type="entry name" value="Aldolase class I"/>
    <property type="match status" value="1"/>
</dbReference>
<keyword evidence="4 5" id="KW-0808">Transferase</keyword>
<evidence type="ECO:0000313" key="8">
    <source>
        <dbReference type="EMBL" id="CDK97393.1"/>
    </source>
</evidence>
<accession>V6EYU4</accession>
<dbReference type="InterPro" id="IPR002638">
    <property type="entry name" value="Quinolinate_PRibosylTrfase_C"/>
</dbReference>
<dbReference type="Pfam" id="PF01729">
    <property type="entry name" value="QRPTase_C"/>
    <property type="match status" value="1"/>
</dbReference>
<dbReference type="SUPFAM" id="SSF54675">
    <property type="entry name" value="Nicotinate/Quinolinate PRTase N-terminal domain-like"/>
    <property type="match status" value="1"/>
</dbReference>
<dbReference type="Proteomes" id="UP000018922">
    <property type="component" value="Chromosome I"/>
</dbReference>
<dbReference type="InterPro" id="IPR036068">
    <property type="entry name" value="Nicotinate_pribotase-like_C"/>
</dbReference>